<dbReference type="InterPro" id="IPR050315">
    <property type="entry name" value="FAD-oxidoreductase_2"/>
</dbReference>
<dbReference type="EMBL" id="CP062983">
    <property type="protein sequence ID" value="QPC80941.1"/>
    <property type="molecule type" value="Genomic_DNA"/>
</dbReference>
<keyword evidence="4" id="KW-0560">Oxidoreductase</keyword>
<dbReference type="GO" id="GO:0008202">
    <property type="term" value="P:steroid metabolic process"/>
    <property type="evidence" value="ECO:0007669"/>
    <property type="project" value="UniProtKB-ARBA"/>
</dbReference>
<evidence type="ECO:0000256" key="1">
    <source>
        <dbReference type="ARBA" id="ARBA00001974"/>
    </source>
</evidence>
<gene>
    <name evidence="7" type="ORF">G4Y79_14625</name>
</gene>
<dbReference type="KEGG" id="pmet:G4Y79_14625"/>
<dbReference type="InterPro" id="IPR027477">
    <property type="entry name" value="Succ_DH/fumarate_Rdtase_cat_sf"/>
</dbReference>
<feature type="chain" id="PRO_5032405321" evidence="5">
    <location>
        <begin position="39"/>
        <end position="544"/>
    </location>
</feature>
<accession>A0A7S8ICX4</accession>
<feature type="domain" description="HTH cro/C1-type" evidence="6">
    <location>
        <begin position="405"/>
        <end position="433"/>
    </location>
</feature>
<dbReference type="Pfam" id="PF00890">
    <property type="entry name" value="FAD_binding_2"/>
    <property type="match status" value="1"/>
</dbReference>
<dbReference type="InterPro" id="IPR036188">
    <property type="entry name" value="FAD/NAD-bd_sf"/>
</dbReference>
<keyword evidence="3" id="KW-0274">FAD</keyword>
<dbReference type="RefSeq" id="WP_195169016.1">
    <property type="nucleotide sequence ID" value="NZ_CP062983.1"/>
</dbReference>
<dbReference type="InterPro" id="IPR006311">
    <property type="entry name" value="TAT_signal"/>
</dbReference>
<reference evidence="7 8" key="1">
    <citation type="submission" date="2020-02" db="EMBL/GenBank/DDBJ databases">
        <authorList>
            <person name="Zheng R.K."/>
            <person name="Sun C.M."/>
        </authorList>
    </citation>
    <scope>NUCLEOTIDE SEQUENCE [LARGE SCALE GENOMIC DNA]</scope>
    <source>
        <strain evidence="8">rifampicinis</strain>
    </source>
</reference>
<dbReference type="Gene3D" id="3.50.50.60">
    <property type="entry name" value="FAD/NAD(P)-binding domain"/>
    <property type="match status" value="1"/>
</dbReference>
<dbReference type="InterPro" id="IPR001387">
    <property type="entry name" value="Cro/C1-type_HTH"/>
</dbReference>
<evidence type="ECO:0000313" key="8">
    <source>
        <dbReference type="Proteomes" id="UP000594468"/>
    </source>
</evidence>
<evidence type="ECO:0000259" key="6">
    <source>
        <dbReference type="PROSITE" id="PS50943"/>
    </source>
</evidence>
<evidence type="ECO:0000256" key="5">
    <source>
        <dbReference type="SAM" id="SignalP"/>
    </source>
</evidence>
<dbReference type="PROSITE" id="PS51318">
    <property type="entry name" value="TAT"/>
    <property type="match status" value="1"/>
</dbReference>
<feature type="signal peptide" evidence="5">
    <location>
        <begin position="1"/>
        <end position="38"/>
    </location>
</feature>
<dbReference type="PANTHER" id="PTHR43400">
    <property type="entry name" value="FUMARATE REDUCTASE"/>
    <property type="match status" value="1"/>
</dbReference>
<evidence type="ECO:0000256" key="4">
    <source>
        <dbReference type="ARBA" id="ARBA00023002"/>
    </source>
</evidence>
<protein>
    <submittedName>
        <fullName evidence="7">FAD-dependent oxidoreductase</fullName>
    </submittedName>
</protein>
<dbReference type="SUPFAM" id="SSF51905">
    <property type="entry name" value="FAD/NAD(P)-binding domain"/>
    <property type="match status" value="1"/>
</dbReference>
<organism evidence="7 8">
    <name type="scientific">Phototrophicus methaneseepsis</name>
    <dbReference type="NCBI Taxonomy" id="2710758"/>
    <lineage>
        <taxon>Bacteria</taxon>
        <taxon>Bacillati</taxon>
        <taxon>Chloroflexota</taxon>
        <taxon>Candidatus Thermofontia</taxon>
        <taxon>Phototrophicales</taxon>
        <taxon>Phototrophicaceae</taxon>
        <taxon>Phototrophicus</taxon>
    </lineage>
</organism>
<keyword evidence="8" id="KW-1185">Reference proteome</keyword>
<dbReference type="PANTHER" id="PTHR43400:SF10">
    <property type="entry name" value="3-OXOSTEROID 1-DEHYDROGENASE"/>
    <property type="match status" value="1"/>
</dbReference>
<dbReference type="GO" id="GO:0033765">
    <property type="term" value="F:steroid dehydrogenase activity, acting on the CH-CH group of donors"/>
    <property type="evidence" value="ECO:0007669"/>
    <property type="project" value="UniProtKB-ARBA"/>
</dbReference>
<keyword evidence="2" id="KW-0285">Flavoprotein</keyword>
<keyword evidence="5" id="KW-0732">Signal</keyword>
<dbReference type="AlphaFoldDB" id="A0A7S8ICX4"/>
<dbReference type="PROSITE" id="PS50943">
    <property type="entry name" value="HTH_CROC1"/>
    <property type="match status" value="1"/>
</dbReference>
<dbReference type="InterPro" id="IPR003953">
    <property type="entry name" value="FAD-dep_OxRdtase_2_FAD-bd"/>
</dbReference>
<dbReference type="PRINTS" id="PR00411">
    <property type="entry name" value="PNDRDTASEI"/>
</dbReference>
<comment type="cofactor">
    <cofactor evidence="1">
        <name>FAD</name>
        <dbReference type="ChEBI" id="CHEBI:57692"/>
    </cofactor>
</comment>
<evidence type="ECO:0000313" key="7">
    <source>
        <dbReference type="EMBL" id="QPC80941.1"/>
    </source>
</evidence>
<proteinExistence type="predicted"/>
<evidence type="ECO:0000256" key="2">
    <source>
        <dbReference type="ARBA" id="ARBA00022630"/>
    </source>
</evidence>
<evidence type="ECO:0000256" key="3">
    <source>
        <dbReference type="ARBA" id="ARBA00022827"/>
    </source>
</evidence>
<dbReference type="Gene3D" id="3.90.700.10">
    <property type="entry name" value="Succinate dehydrogenase/fumarate reductase flavoprotein, catalytic domain"/>
    <property type="match status" value="1"/>
</dbReference>
<sequence>MSTNKKGISRRSFIKNTSMGLAASAGAGMLSAPQIAAAQESTNGLSWETAPEPIPDSEIVETIDADVVVVGAGLAGTTAACRAAENGGSVVVIEKGAMWSGRGGGIGVFTSKMMREQGIELDKESIAREWVEMCGNRAKEPLIWKFLDESGNAMDWWIEKAEAIGITGIIWGGYYKGPTYTENPAYHMFFGGPASQAGRDPGAELANLMYDESLKLGVTYHFRAPGEQLIKDGDRVVGVIASTEEGYKRFNASKGVIMATGDIGGNADMCAAYAPLALKVNHSDYTPIGQNTGDGHRMGLWAGGVFQDTPFPTMIHPQAFSWLQYAYLFVNQRGQRYMNEDSWVQAKSLQLMMQPDVPWGFSIFDANWPEEVAQTVEIGGGMFWDSFRPYGVEWTPDGDRATMQSYIEGGEIGFTADTLEELAEKIGVPVDTFVATVERYNELVENGKDTDFGKRAELLYPISEAPFYALKFGPALLTVVGGLDIDTNMRVLNAEGNPVPGLYAVGNCSGSLYGEDYPIQIPGNSHGRALTWGYLAGKNIMDEA</sequence>
<dbReference type="SUPFAM" id="SSF56425">
    <property type="entry name" value="Succinate dehydrogenase/fumarate reductase flavoprotein, catalytic domain"/>
    <property type="match status" value="1"/>
</dbReference>
<name>A0A7S8ICX4_9CHLR</name>
<dbReference type="Proteomes" id="UP000594468">
    <property type="component" value="Chromosome"/>
</dbReference>